<sequence length="210" mass="23441">MGLDHQKDISDGIFSGMGSFGWEDGWHVTNLWRGGFQHLCITLSLLSFLLRAARPLISTSDNEVKRYKGTWYVEGGAENGTVGVVGISSIPGVEIIVLRQYKQDRGDGCGIGQQEGRCQVVNWSERFWLRSTLLLRYNYESILKGKRIVCHEGNNFNPVFGEDCCAVRGKTGIEHGIEVVVNVGFHVLQPEHLELLVAPTLPFDLEFCVD</sequence>
<proteinExistence type="predicted"/>
<name>A0ABQ9WYR5_9EUKA</name>
<protein>
    <submittedName>
        <fullName evidence="1">Uncharacterized protein</fullName>
    </submittedName>
</protein>
<keyword evidence="2" id="KW-1185">Reference proteome</keyword>
<evidence type="ECO:0000313" key="1">
    <source>
        <dbReference type="EMBL" id="KAK2943556.1"/>
    </source>
</evidence>
<organism evidence="1 2">
    <name type="scientific">Blattamonas nauphoetae</name>
    <dbReference type="NCBI Taxonomy" id="2049346"/>
    <lineage>
        <taxon>Eukaryota</taxon>
        <taxon>Metamonada</taxon>
        <taxon>Preaxostyla</taxon>
        <taxon>Oxymonadida</taxon>
        <taxon>Blattamonas</taxon>
    </lineage>
</organism>
<gene>
    <name evidence="1" type="ORF">BLNAU_21518</name>
</gene>
<dbReference type="EMBL" id="JARBJD010000339">
    <property type="protein sequence ID" value="KAK2943556.1"/>
    <property type="molecule type" value="Genomic_DNA"/>
</dbReference>
<reference evidence="1 2" key="1">
    <citation type="journal article" date="2022" name="bioRxiv">
        <title>Genomics of Preaxostyla Flagellates Illuminates Evolutionary Transitions and the Path Towards Mitochondrial Loss.</title>
        <authorList>
            <person name="Novak L.V.F."/>
            <person name="Treitli S.C."/>
            <person name="Pyrih J."/>
            <person name="Halakuc P."/>
            <person name="Pipaliya S.V."/>
            <person name="Vacek V."/>
            <person name="Brzon O."/>
            <person name="Soukal P."/>
            <person name="Eme L."/>
            <person name="Dacks J.B."/>
            <person name="Karnkowska A."/>
            <person name="Elias M."/>
            <person name="Hampl V."/>
        </authorList>
    </citation>
    <scope>NUCLEOTIDE SEQUENCE [LARGE SCALE GENOMIC DNA]</scope>
    <source>
        <strain evidence="1">NAU3</strain>
        <tissue evidence="1">Gut</tissue>
    </source>
</reference>
<evidence type="ECO:0000313" key="2">
    <source>
        <dbReference type="Proteomes" id="UP001281761"/>
    </source>
</evidence>
<dbReference type="Proteomes" id="UP001281761">
    <property type="component" value="Unassembled WGS sequence"/>
</dbReference>
<accession>A0ABQ9WYR5</accession>
<comment type="caution">
    <text evidence="1">The sequence shown here is derived from an EMBL/GenBank/DDBJ whole genome shotgun (WGS) entry which is preliminary data.</text>
</comment>